<evidence type="ECO:0000256" key="5">
    <source>
        <dbReference type="ARBA" id="ARBA00041564"/>
    </source>
</evidence>
<evidence type="ECO:0000259" key="6">
    <source>
        <dbReference type="Pfam" id="PF00425"/>
    </source>
</evidence>
<gene>
    <name evidence="7" type="ORF">ACFPM7_14500</name>
</gene>
<reference evidence="8" key="1">
    <citation type="journal article" date="2019" name="Int. J. Syst. Evol. Microbiol.">
        <title>The Global Catalogue of Microorganisms (GCM) 10K type strain sequencing project: providing services to taxonomists for standard genome sequencing and annotation.</title>
        <authorList>
            <consortium name="The Broad Institute Genomics Platform"/>
            <consortium name="The Broad Institute Genome Sequencing Center for Infectious Disease"/>
            <person name="Wu L."/>
            <person name="Ma J."/>
        </authorList>
    </citation>
    <scope>NUCLEOTIDE SEQUENCE [LARGE SCALE GENOMIC DNA]</scope>
    <source>
        <strain evidence="8">CCUG 59778</strain>
    </source>
</reference>
<dbReference type="SUPFAM" id="SSF56322">
    <property type="entry name" value="ADC synthase"/>
    <property type="match status" value="1"/>
</dbReference>
<dbReference type="EC" id="5.4.4.2" evidence="3"/>
<name>A0ABW0ELI5_9PSEU</name>
<accession>A0ABW0ELI5</accession>
<protein>
    <recommendedName>
        <fullName evidence="3">isochorismate synthase</fullName>
        <ecNumber evidence="3">5.4.4.2</ecNumber>
    </recommendedName>
    <alternativeName>
        <fullName evidence="5">Isochorismate mutase</fullName>
    </alternativeName>
</protein>
<evidence type="ECO:0000256" key="2">
    <source>
        <dbReference type="ARBA" id="ARBA00005297"/>
    </source>
</evidence>
<dbReference type="NCBIfam" id="TIGR00543">
    <property type="entry name" value="isochor_syn"/>
    <property type="match status" value="1"/>
</dbReference>
<dbReference type="Gene3D" id="3.60.120.10">
    <property type="entry name" value="Anthranilate synthase"/>
    <property type="match status" value="1"/>
</dbReference>
<evidence type="ECO:0000313" key="7">
    <source>
        <dbReference type="EMBL" id="MFC5288267.1"/>
    </source>
</evidence>
<keyword evidence="8" id="KW-1185">Reference proteome</keyword>
<evidence type="ECO:0000256" key="1">
    <source>
        <dbReference type="ARBA" id="ARBA00000799"/>
    </source>
</evidence>
<sequence length="356" mass="36497">MLTGYRRGGFRFASPAGVLAADGVVERIGALGAVPAALDAGALVVGLIPFDPAAACALTVPETVRWGAPLAELPAAARPVRARWVRQEGDPAAYRDGVRSALAALASDEVSKVVLARELALTADGPLDPGAVLGALAARDRDGYVFAAPTGRGDLVGATPELLLSRRGDLVVSNPLAGSRPRSADPALDRATAAELLASAKDRREHAYVVSAIADALSPLCATIDVPAEPELIATEAMWHLSTRVTATSEATALDLALALHPTPAVCGTPADAARELITRTETFDRGFYSGLVGWCDSAGDGEWAVALRCGEIAGDTARLFAGAGIVAGSDPDAELAETSAKFRTFLSALGAEENA</sequence>
<dbReference type="PANTHER" id="PTHR42839">
    <property type="entry name" value="ISOCHORISMATE SYNTHASE ENTC"/>
    <property type="match status" value="1"/>
</dbReference>
<organism evidence="7 8">
    <name type="scientific">Actinokineospora guangxiensis</name>
    <dbReference type="NCBI Taxonomy" id="1490288"/>
    <lineage>
        <taxon>Bacteria</taxon>
        <taxon>Bacillati</taxon>
        <taxon>Actinomycetota</taxon>
        <taxon>Actinomycetes</taxon>
        <taxon>Pseudonocardiales</taxon>
        <taxon>Pseudonocardiaceae</taxon>
        <taxon>Actinokineospora</taxon>
    </lineage>
</organism>
<dbReference type="InterPro" id="IPR015890">
    <property type="entry name" value="Chorismate_C"/>
</dbReference>
<dbReference type="EMBL" id="JBHSKF010000006">
    <property type="protein sequence ID" value="MFC5288267.1"/>
    <property type="molecule type" value="Genomic_DNA"/>
</dbReference>
<dbReference type="Pfam" id="PF00425">
    <property type="entry name" value="Chorismate_bind"/>
    <property type="match status" value="1"/>
</dbReference>
<keyword evidence="4" id="KW-0413">Isomerase</keyword>
<evidence type="ECO:0000256" key="4">
    <source>
        <dbReference type="ARBA" id="ARBA00023235"/>
    </source>
</evidence>
<comment type="similarity">
    <text evidence="2">Belongs to the isochorismate synthase family.</text>
</comment>
<dbReference type="PANTHER" id="PTHR42839:SF2">
    <property type="entry name" value="ISOCHORISMATE SYNTHASE ENTC"/>
    <property type="match status" value="1"/>
</dbReference>
<dbReference type="InterPro" id="IPR004561">
    <property type="entry name" value="IsoChor_synthase"/>
</dbReference>
<dbReference type="RefSeq" id="WP_378248074.1">
    <property type="nucleotide sequence ID" value="NZ_JBHSKF010000006.1"/>
</dbReference>
<proteinExistence type="inferred from homology"/>
<evidence type="ECO:0000313" key="8">
    <source>
        <dbReference type="Proteomes" id="UP001596157"/>
    </source>
</evidence>
<feature type="domain" description="Chorismate-utilising enzyme C-terminal" evidence="6">
    <location>
        <begin position="92"/>
        <end position="342"/>
    </location>
</feature>
<dbReference type="InterPro" id="IPR005801">
    <property type="entry name" value="ADC_synthase"/>
</dbReference>
<dbReference type="Proteomes" id="UP001596157">
    <property type="component" value="Unassembled WGS sequence"/>
</dbReference>
<comment type="catalytic activity">
    <reaction evidence="1">
        <text>chorismate = isochorismate</text>
        <dbReference type="Rhea" id="RHEA:18985"/>
        <dbReference type="ChEBI" id="CHEBI:29748"/>
        <dbReference type="ChEBI" id="CHEBI:29780"/>
        <dbReference type="EC" id="5.4.4.2"/>
    </reaction>
</comment>
<evidence type="ECO:0000256" key="3">
    <source>
        <dbReference type="ARBA" id="ARBA00012824"/>
    </source>
</evidence>
<comment type="caution">
    <text evidence="7">The sequence shown here is derived from an EMBL/GenBank/DDBJ whole genome shotgun (WGS) entry which is preliminary data.</text>
</comment>